<dbReference type="Gene3D" id="2.160.20.10">
    <property type="entry name" value="Single-stranded right-handed beta-helix, Pectin lyase-like"/>
    <property type="match status" value="1"/>
</dbReference>
<dbReference type="PANTHER" id="PTHR31683:SF18">
    <property type="entry name" value="PECTATE LYASE 21-RELATED"/>
    <property type="match status" value="1"/>
</dbReference>
<dbReference type="Pfam" id="PF00544">
    <property type="entry name" value="Pectate_lyase_4"/>
    <property type="match status" value="1"/>
</dbReference>
<dbReference type="Proteomes" id="UP000045706">
    <property type="component" value="Unassembled WGS sequence"/>
</dbReference>
<dbReference type="PANTHER" id="PTHR31683">
    <property type="entry name" value="PECTATE LYASE 18-RELATED"/>
    <property type="match status" value="1"/>
</dbReference>
<name>A0A0G4KTW0_VERLO</name>
<feature type="compositionally biased region" description="Low complexity" evidence="4">
    <location>
        <begin position="442"/>
        <end position="457"/>
    </location>
</feature>
<evidence type="ECO:0000313" key="8">
    <source>
        <dbReference type="Proteomes" id="UP000045706"/>
    </source>
</evidence>
<feature type="compositionally biased region" description="Acidic residues" evidence="4">
    <location>
        <begin position="431"/>
        <end position="441"/>
    </location>
</feature>
<dbReference type="EMBL" id="CVQI01003891">
    <property type="protein sequence ID" value="CRK13253.1"/>
    <property type="molecule type" value="Genomic_DNA"/>
</dbReference>
<comment type="similarity">
    <text evidence="1">Belongs to the polysaccharide lyase 1 family.</text>
</comment>
<dbReference type="InterPro" id="IPR045032">
    <property type="entry name" value="PEL"/>
</dbReference>
<evidence type="ECO:0000259" key="6">
    <source>
        <dbReference type="Pfam" id="PF00544"/>
    </source>
</evidence>
<evidence type="ECO:0000256" key="1">
    <source>
        <dbReference type="ARBA" id="ARBA00010980"/>
    </source>
</evidence>
<organism evidence="7 8">
    <name type="scientific">Verticillium longisporum</name>
    <name type="common">Verticillium dahliae var. longisporum</name>
    <dbReference type="NCBI Taxonomy" id="100787"/>
    <lineage>
        <taxon>Eukaryota</taxon>
        <taxon>Fungi</taxon>
        <taxon>Dikarya</taxon>
        <taxon>Ascomycota</taxon>
        <taxon>Pezizomycotina</taxon>
        <taxon>Sordariomycetes</taxon>
        <taxon>Hypocreomycetidae</taxon>
        <taxon>Glomerellales</taxon>
        <taxon>Plectosphaerellaceae</taxon>
        <taxon>Verticillium</taxon>
    </lineage>
</organism>
<protein>
    <recommendedName>
        <fullName evidence="6">Pectate lyase domain-containing protein</fullName>
    </recommendedName>
</protein>
<feature type="domain" description="Pectate lyase" evidence="6">
    <location>
        <begin position="35"/>
        <end position="159"/>
    </location>
</feature>
<evidence type="ECO:0000256" key="4">
    <source>
        <dbReference type="SAM" id="MobiDB-lite"/>
    </source>
</evidence>
<feature type="region of interest" description="Disordered" evidence="4">
    <location>
        <begin position="805"/>
        <end position="826"/>
    </location>
</feature>
<reference evidence="8" key="1">
    <citation type="submission" date="2015-05" db="EMBL/GenBank/DDBJ databases">
        <authorList>
            <person name="Fogelqvist Johan"/>
        </authorList>
    </citation>
    <scope>NUCLEOTIDE SEQUENCE [LARGE SCALE GENOMIC DNA]</scope>
</reference>
<feature type="chain" id="PRO_5002565879" description="Pectate lyase domain-containing protein" evidence="5">
    <location>
        <begin position="18"/>
        <end position="826"/>
    </location>
</feature>
<evidence type="ECO:0000256" key="3">
    <source>
        <dbReference type="ARBA" id="ARBA00023239"/>
    </source>
</evidence>
<accession>A0A0G4KTW0</accession>
<feature type="compositionally biased region" description="Acidic residues" evidence="4">
    <location>
        <begin position="812"/>
        <end position="826"/>
    </location>
</feature>
<evidence type="ECO:0000313" key="7">
    <source>
        <dbReference type="EMBL" id="CRK13253.1"/>
    </source>
</evidence>
<evidence type="ECO:0000256" key="2">
    <source>
        <dbReference type="ARBA" id="ARBA00022729"/>
    </source>
</evidence>
<dbReference type="GO" id="GO:0030570">
    <property type="term" value="F:pectate lyase activity"/>
    <property type="evidence" value="ECO:0007669"/>
    <property type="project" value="InterPro"/>
</dbReference>
<dbReference type="InterPro" id="IPR012334">
    <property type="entry name" value="Pectin_lyas_fold"/>
</dbReference>
<keyword evidence="3" id="KW-0456">Lyase</keyword>
<dbReference type="InterPro" id="IPR002022">
    <property type="entry name" value="Pec_lyase"/>
</dbReference>
<keyword evidence="2 5" id="KW-0732">Signal</keyword>
<feature type="region of interest" description="Disordered" evidence="4">
    <location>
        <begin position="429"/>
        <end position="465"/>
    </location>
</feature>
<dbReference type="SUPFAM" id="SSF51126">
    <property type="entry name" value="Pectin lyase-like"/>
    <property type="match status" value="1"/>
</dbReference>
<gene>
    <name evidence="7" type="ORF">BN1723_009944</name>
</gene>
<dbReference type="InterPro" id="IPR011050">
    <property type="entry name" value="Pectin_lyase_fold/virulence"/>
</dbReference>
<proteinExistence type="inferred from homology"/>
<dbReference type="AlphaFoldDB" id="A0A0G4KTW0"/>
<evidence type="ECO:0000256" key="5">
    <source>
        <dbReference type="SAM" id="SignalP"/>
    </source>
</evidence>
<sequence length="826" mass="92490">MKFSNVLNLALLGFATATPTPTIQEDGSPALIAKRASVTESCNIGYASTNGGTTGGKGGATTTVSTLAQFTKAAESSGKLNIVVKGKISGGAKVRVQSDKTIIGQKGSELVGAGLYINKVKNVIVRNMKISKVKDSNGDAIGIQASKNVWVDHCDLSRQQQHPLQLQPLWQEQRQGSCLRHRRSDPRLLSRVHLAANMPVFPDQDAFVQALKSYYTTLSSSGLFAPETIRDPPAGGWPLAALSIPPSRSKAAITLLRHIPYLEPYAAPNGQKSQWPIMVKALAINYLEPLREDHPDLPPDVIVLARAICVDPGRGGEIVDCTLNCATGEVTRLNETVSATEFFEMRIDELKDQTVMPLPPVDDMAPELFSDEWGREDIVKRALRGVQIRCGWTGTHNVLVWNRAKFLREMAWFRRMRRRIEECRAAREGMFDDEADEDWPPEDTSGASSESEGTSTESEWEEEGEADDIANELAGLWSDLDKAEFDHVSEQLAKDNISHAFKAPAKGQAPVRQAVAAPPSQNEGTATRNALVNGLTRYYTLLTRAAYLPAEAVEYPPLEGWQPPLFQEDKLRALKYDNWTIEVLRHLPYIREAGEMEDQQWQVFERGYPIRYLHDGHLLQQSPSKLAKKKLQDLGLSPYKAALPGTLFAVVKARTESDSHWWLVDLEKGEIMVDDATTQVDRGSTKKTPWLRNKAEPICSFFDKLIHRLVTLDLVPMPDLGRLEGMYDEDVYGPEIWGGIAAREEENVRGALDLEIELARKIYLEHGWPTHGFRRQECVDALVQMRQEMWQHVRDERQKLFEAEYADKMSEDEVEDEYHDDVDEVA</sequence>
<feature type="signal peptide" evidence="5">
    <location>
        <begin position="1"/>
        <end position="17"/>
    </location>
</feature>